<evidence type="ECO:0000256" key="5">
    <source>
        <dbReference type="SAM" id="MobiDB-lite"/>
    </source>
</evidence>
<proteinExistence type="evidence at transcript level"/>
<dbReference type="PANTHER" id="PTHR11633">
    <property type="entry name" value="PLATELET-DERIVED GROWTH FACTOR"/>
    <property type="match status" value="1"/>
</dbReference>
<evidence type="ECO:0000259" key="7">
    <source>
        <dbReference type="PROSITE" id="PS50278"/>
    </source>
</evidence>
<feature type="domain" description="Platelet-derived growth factor (PDGF) family profile" evidence="7">
    <location>
        <begin position="136"/>
        <end position="241"/>
    </location>
</feature>
<sequence length="326" mass="35853">MKMWVAVVGVLALASGSYSTFVYPADEDSVLPGVRTMPTRRNPGREMIHFPTDDLASPVRHGGAAPVPLPGPQPEMADLPDDLHALDRKTLNRLNTITDITEFAQMFDLQLPEEEDDLGNFSVSVRFGGDGDEPAELASMANCKPELRTVELDLPLDPHTTYYPTCVRVEQCGGCCFGPLLTCRPSVTKVLKVKVLKTTTSSSDSSRRNRTGRRRRRENSVSYHTLSVVKHTACECGCKVQASDCNSTIHTYREGECACVCKDRDEKSKCEEQNSTKYWSDETCSCYCRKPQACGSGEYFSQVSCRCEHLAGRSGIVFGDAEGSPA</sequence>
<evidence type="ECO:0000313" key="8">
    <source>
        <dbReference type="EMBL" id="ALL27072.1"/>
    </source>
</evidence>
<evidence type="ECO:0000256" key="6">
    <source>
        <dbReference type="SAM" id="SignalP"/>
    </source>
</evidence>
<gene>
    <name evidence="8" type="primary">VEGF2</name>
</gene>
<evidence type="ECO:0000256" key="1">
    <source>
        <dbReference type="ARBA" id="ARBA00006686"/>
    </source>
</evidence>
<dbReference type="GO" id="GO:0005615">
    <property type="term" value="C:extracellular space"/>
    <property type="evidence" value="ECO:0007669"/>
    <property type="project" value="TreeGrafter"/>
</dbReference>
<dbReference type="Gene3D" id="2.10.90.10">
    <property type="entry name" value="Cystine-knot cytokines"/>
    <property type="match status" value="1"/>
</dbReference>
<organism evidence="8">
    <name type="scientific">Penaeus vannamei</name>
    <name type="common">Whiteleg shrimp</name>
    <name type="synonym">Litopenaeus vannamei</name>
    <dbReference type="NCBI Taxonomy" id="6689"/>
    <lineage>
        <taxon>Eukaryota</taxon>
        <taxon>Metazoa</taxon>
        <taxon>Ecdysozoa</taxon>
        <taxon>Arthropoda</taxon>
        <taxon>Crustacea</taxon>
        <taxon>Multicrustacea</taxon>
        <taxon>Malacostraca</taxon>
        <taxon>Eumalacostraca</taxon>
        <taxon>Eucarida</taxon>
        <taxon>Decapoda</taxon>
        <taxon>Dendrobranchiata</taxon>
        <taxon>Penaeoidea</taxon>
        <taxon>Penaeidae</taxon>
        <taxon>Penaeus</taxon>
    </lineage>
</organism>
<protein>
    <submittedName>
        <fullName evidence="8">Vascular endothelial growth factor 2</fullName>
    </submittedName>
</protein>
<dbReference type="EMBL" id="KT598504">
    <property type="protein sequence ID" value="ALL27072.1"/>
    <property type="molecule type" value="mRNA"/>
</dbReference>
<dbReference type="InterPro" id="IPR029034">
    <property type="entry name" value="Cystine-knot_cytokine"/>
</dbReference>
<dbReference type="PANTHER" id="PTHR11633:SF1">
    <property type="entry name" value="LD28763P"/>
    <property type="match status" value="1"/>
</dbReference>
<name>A0A0S1LII1_PENVA</name>
<feature type="chain" id="PRO_5006588912" evidence="6">
    <location>
        <begin position="20"/>
        <end position="326"/>
    </location>
</feature>
<feature type="compositionally biased region" description="Basic residues" evidence="5">
    <location>
        <begin position="208"/>
        <end position="217"/>
    </location>
</feature>
<dbReference type="GO" id="GO:0008083">
    <property type="term" value="F:growth factor activity"/>
    <property type="evidence" value="ECO:0007669"/>
    <property type="project" value="UniProtKB-KW"/>
</dbReference>
<dbReference type="InterPro" id="IPR000072">
    <property type="entry name" value="PDGF/VEGF_dom"/>
</dbReference>
<keyword evidence="3" id="KW-0497">Mitogen</keyword>
<keyword evidence="2 4" id="KW-0339">Growth factor</keyword>
<dbReference type="GO" id="GO:0051781">
    <property type="term" value="P:positive regulation of cell division"/>
    <property type="evidence" value="ECO:0007669"/>
    <property type="project" value="UniProtKB-KW"/>
</dbReference>
<evidence type="ECO:0000256" key="2">
    <source>
        <dbReference type="ARBA" id="ARBA00023030"/>
    </source>
</evidence>
<dbReference type="SMART" id="SM00141">
    <property type="entry name" value="PDGF"/>
    <property type="match status" value="1"/>
</dbReference>
<feature type="region of interest" description="Disordered" evidence="5">
    <location>
        <begin position="200"/>
        <end position="220"/>
    </location>
</feature>
<keyword evidence="6" id="KW-0732">Signal</keyword>
<dbReference type="GO" id="GO:0070851">
    <property type="term" value="F:growth factor receptor binding"/>
    <property type="evidence" value="ECO:0007669"/>
    <property type="project" value="TreeGrafter"/>
</dbReference>
<evidence type="ECO:0000256" key="4">
    <source>
        <dbReference type="RuleBase" id="RU003818"/>
    </source>
</evidence>
<dbReference type="GO" id="GO:0016020">
    <property type="term" value="C:membrane"/>
    <property type="evidence" value="ECO:0007669"/>
    <property type="project" value="InterPro"/>
</dbReference>
<reference evidence="8" key="1">
    <citation type="journal article" date="2015" name="Fish Shellfish Immunol.">
        <title>Characterization of two types of vascular endothelial growth factor from Litopenaeus vannamei and their involvements during WSSV infection.</title>
        <authorList>
            <person name="Wang Z."/>
            <person name="Li S."/>
            <person name="Li F."/>
            <person name="Yang H."/>
            <person name="Yang F."/>
            <person name="Xiang J."/>
        </authorList>
    </citation>
    <scope>NUCLEOTIDE SEQUENCE</scope>
</reference>
<dbReference type="AlphaFoldDB" id="A0A0S1LII1"/>
<dbReference type="Pfam" id="PF00341">
    <property type="entry name" value="PDGF"/>
    <property type="match status" value="1"/>
</dbReference>
<dbReference type="PROSITE" id="PS50278">
    <property type="entry name" value="PDGF_2"/>
    <property type="match status" value="1"/>
</dbReference>
<comment type="similarity">
    <text evidence="1 4">Belongs to the PDGF/VEGF growth factor family.</text>
</comment>
<feature type="signal peptide" evidence="6">
    <location>
        <begin position="1"/>
        <end position="19"/>
    </location>
</feature>
<accession>A0A0S1LII1</accession>
<dbReference type="GO" id="GO:0008284">
    <property type="term" value="P:positive regulation of cell population proliferation"/>
    <property type="evidence" value="ECO:0007669"/>
    <property type="project" value="TreeGrafter"/>
</dbReference>
<evidence type="ECO:0000256" key="3">
    <source>
        <dbReference type="ARBA" id="ARBA00023246"/>
    </source>
</evidence>
<dbReference type="SUPFAM" id="SSF57501">
    <property type="entry name" value="Cystine-knot cytokines"/>
    <property type="match status" value="1"/>
</dbReference>